<name>A0AAE3D7G7_9FIRM</name>
<gene>
    <name evidence="1" type="ORF">LKD75_01250</name>
</gene>
<dbReference type="RefSeq" id="WP_227731962.1">
    <property type="nucleotide sequence ID" value="NZ_JAJEPV010000002.1"/>
</dbReference>
<reference evidence="1 2" key="1">
    <citation type="submission" date="2021-10" db="EMBL/GenBank/DDBJ databases">
        <title>Anaerobic single-cell dispensing facilitates the cultivation of human gut bacteria.</title>
        <authorList>
            <person name="Afrizal A."/>
        </authorList>
    </citation>
    <scope>NUCLEOTIDE SEQUENCE [LARGE SCALE GENOMIC DNA]</scope>
    <source>
        <strain evidence="1 2">CLA-AA-H273</strain>
    </source>
</reference>
<accession>A0AAE3D7G7</accession>
<dbReference type="GO" id="GO:0032259">
    <property type="term" value="P:methylation"/>
    <property type="evidence" value="ECO:0007669"/>
    <property type="project" value="UniProtKB-KW"/>
</dbReference>
<evidence type="ECO:0000313" key="2">
    <source>
        <dbReference type="Proteomes" id="UP001197795"/>
    </source>
</evidence>
<comment type="caution">
    <text evidence="1">The sequence shown here is derived from an EMBL/GenBank/DDBJ whole genome shotgun (WGS) entry which is preliminary data.</text>
</comment>
<dbReference type="EMBL" id="JAJEPV010000002">
    <property type="protein sequence ID" value="MCC2118229.1"/>
    <property type="molecule type" value="Genomic_DNA"/>
</dbReference>
<proteinExistence type="predicted"/>
<evidence type="ECO:0000313" key="1">
    <source>
        <dbReference type="EMBL" id="MCC2118229.1"/>
    </source>
</evidence>
<keyword evidence="1" id="KW-0808">Transferase</keyword>
<dbReference type="CDD" id="cd02440">
    <property type="entry name" value="AdoMet_MTases"/>
    <property type="match status" value="1"/>
</dbReference>
<keyword evidence="1" id="KW-0489">Methyltransferase</keyword>
<protein>
    <submittedName>
        <fullName evidence="1">Class I SAM-dependent methyltransferase</fullName>
    </submittedName>
</protein>
<sequence>MTETIGKITLNLDKYPGEDYYCDGSVEDEILDIVKKYSTVEYDRIIAERKSWPILYHLSALRENIVDFLPIQKTEKVLEVGSGCGAITGALARKAGEVTCVDLSKKRSLINAYRHSECENVTIHVGNFTDVEPELPADYDYICLIGVFEYGQAYIGGKTPYEDFLKILQKHLAPDSRIVIAIENKYGLKYFAGCKEDHLGSWFSGIENYPEGGVVRTFSRKKLERIFDACGVGERSFYYPYPDYKFMTTVYSDAYLPGRGELSNNLRNFDRDRMLLFDEKSAFDGIVEEGLFSVFSNSYMAVIGAPLDLKYARYSNDRAESFRIRTEILRDKEGCKTVRKYPLTKEAEAHVRHMPEAYEKLKERYAGSSLDVNVCHLGEENGIPYAEFEFVPGRPLSELMDECLDRQDVEGFHNLFAEYLERVGYGEDVPVADFDLIFANILVDGDHWTLIDYEWTFDRPIETRALAFRAVYCYVLEDERRNALELDRILDRLGITENEARQYREQEMEFQKYVTGQKLSMGEIRNLLGGEIYKPTEWIGRFRQTEGELRVQIYEDKGQGFSEENSYFPENVYAEEKQAEFTVNFDGNVHYLRLDPAMCACVCKIRELTMNGQPVPVQDKKIVTTNGKILKSADGAEHPSVVFPTEDPNLTIRVDALDRKAENILTVKMEIVQIPLAVASDMAGAVKKFF</sequence>
<dbReference type="SUPFAM" id="SSF56112">
    <property type="entry name" value="Protein kinase-like (PK-like)"/>
    <property type="match status" value="1"/>
</dbReference>
<dbReference type="Gene3D" id="3.40.50.150">
    <property type="entry name" value="Vaccinia Virus protein VP39"/>
    <property type="match status" value="1"/>
</dbReference>
<dbReference type="Pfam" id="PF13489">
    <property type="entry name" value="Methyltransf_23"/>
    <property type="match status" value="1"/>
</dbReference>
<dbReference type="AlphaFoldDB" id="A0AAE3D7G7"/>
<dbReference type="InterPro" id="IPR029063">
    <property type="entry name" value="SAM-dependent_MTases_sf"/>
</dbReference>
<dbReference type="SUPFAM" id="SSF53335">
    <property type="entry name" value="S-adenosyl-L-methionine-dependent methyltransferases"/>
    <property type="match status" value="1"/>
</dbReference>
<keyword evidence="2" id="KW-1185">Reference proteome</keyword>
<organism evidence="1 2">
    <name type="scientific">Waltera acetigignens</name>
    <dbReference type="NCBI Taxonomy" id="2981769"/>
    <lineage>
        <taxon>Bacteria</taxon>
        <taxon>Bacillati</taxon>
        <taxon>Bacillota</taxon>
        <taxon>Clostridia</taxon>
        <taxon>Lachnospirales</taxon>
        <taxon>Lachnospiraceae</taxon>
        <taxon>Waltera</taxon>
    </lineage>
</organism>
<dbReference type="GO" id="GO:0008168">
    <property type="term" value="F:methyltransferase activity"/>
    <property type="evidence" value="ECO:0007669"/>
    <property type="project" value="UniProtKB-KW"/>
</dbReference>
<dbReference type="Proteomes" id="UP001197795">
    <property type="component" value="Unassembled WGS sequence"/>
</dbReference>
<dbReference type="InterPro" id="IPR011009">
    <property type="entry name" value="Kinase-like_dom_sf"/>
</dbReference>